<keyword evidence="1" id="KW-0732">Signal</keyword>
<feature type="chain" id="PRO_5040814070" evidence="1">
    <location>
        <begin position="22"/>
        <end position="512"/>
    </location>
</feature>
<accession>A0A9X3SF80</accession>
<sequence>MLRLLPLCLIALLVLAAPANAAASKCPRGTVVIGSKKHPRACLPKTLPAKSPALLKPFAGKVDRKLEQLAMRELRARAARAGDLPPGVEMTIDGSVIELRRESGASVSMGLETASTVPQCPRADGNVPATLDETLVFGTATADHGKRTWKLVTMRSEATWTGHVGVGAKAETFDVAFRGELSIKSGVEIAATGKALKRNPTRTYRSALSKKGVPVGFDPIALARELTFRGPKGLRASEQDIEVATGLFKTSMLGLMEIPDALADGDKRWYDERACAVLDFTWSPEKVVKGGRADWNAWVNAQDGTRATDARWTLTSGCGAFSAASLSGATVSFGVADSAGAWVPNSDGACAKGEITSTAGRPRPFDHHVFPVDAKRWRYDIKIEFLKDMGPEIVPTKATGTGSVTVGPGEGVVEGSGAFSGTEWASGADNTCGDDMTRQRAFSSAVAVGAEIQGEEVTIGFTAIERPFDAAWIVTVPVTGGEQTFKTKQPFCGEPEKAVRTAIVRIAATPAS</sequence>
<proteinExistence type="predicted"/>
<feature type="signal peptide" evidence="1">
    <location>
        <begin position="1"/>
        <end position="21"/>
    </location>
</feature>
<evidence type="ECO:0000313" key="3">
    <source>
        <dbReference type="Proteomes" id="UP001147653"/>
    </source>
</evidence>
<dbReference type="RefSeq" id="WP_270025421.1">
    <property type="nucleotide sequence ID" value="NZ_JAPDDP010000018.1"/>
</dbReference>
<organism evidence="2 3">
    <name type="scientific">Solirubrobacter phytolaccae</name>
    <dbReference type="NCBI Taxonomy" id="1404360"/>
    <lineage>
        <taxon>Bacteria</taxon>
        <taxon>Bacillati</taxon>
        <taxon>Actinomycetota</taxon>
        <taxon>Thermoleophilia</taxon>
        <taxon>Solirubrobacterales</taxon>
        <taxon>Solirubrobacteraceae</taxon>
        <taxon>Solirubrobacter</taxon>
    </lineage>
</organism>
<comment type="caution">
    <text evidence="2">The sequence shown here is derived from an EMBL/GenBank/DDBJ whole genome shotgun (WGS) entry which is preliminary data.</text>
</comment>
<dbReference type="Proteomes" id="UP001147653">
    <property type="component" value="Unassembled WGS sequence"/>
</dbReference>
<gene>
    <name evidence="2" type="ORF">OJ997_12470</name>
</gene>
<keyword evidence="3" id="KW-1185">Reference proteome</keyword>
<evidence type="ECO:0000313" key="2">
    <source>
        <dbReference type="EMBL" id="MDA0181112.1"/>
    </source>
</evidence>
<dbReference type="AlphaFoldDB" id="A0A9X3SF80"/>
<protein>
    <submittedName>
        <fullName evidence="2">Uncharacterized protein</fullName>
    </submittedName>
</protein>
<dbReference type="EMBL" id="JAPDDP010000018">
    <property type="protein sequence ID" value="MDA0181112.1"/>
    <property type="molecule type" value="Genomic_DNA"/>
</dbReference>
<name>A0A9X3SF80_9ACTN</name>
<reference evidence="2" key="1">
    <citation type="submission" date="2022-10" db="EMBL/GenBank/DDBJ databases">
        <title>The WGS of Solirubrobacter phytolaccae KCTC 29190.</title>
        <authorList>
            <person name="Jiang Z."/>
        </authorList>
    </citation>
    <scope>NUCLEOTIDE SEQUENCE</scope>
    <source>
        <strain evidence="2">KCTC 29190</strain>
    </source>
</reference>
<evidence type="ECO:0000256" key="1">
    <source>
        <dbReference type="SAM" id="SignalP"/>
    </source>
</evidence>